<dbReference type="Proteomes" id="UP000037069">
    <property type="component" value="Unassembled WGS sequence"/>
</dbReference>
<evidence type="ECO:0000256" key="1">
    <source>
        <dbReference type="SAM" id="Phobius"/>
    </source>
</evidence>
<proteinExistence type="predicted"/>
<keyword evidence="1" id="KW-1133">Transmembrane helix</keyword>
<sequence>MSIITDTVRVLQIKIVKDQRIMTEKSVNRKTILPNASSIHERLHLIADIVSTLADIIFGGFFILQNFADNF</sequence>
<evidence type="ECO:0000313" key="2">
    <source>
        <dbReference type="EMBL" id="KNC28421.1"/>
    </source>
</evidence>
<reference evidence="2 3" key="1">
    <citation type="journal article" date="2015" name="Nat. Commun.">
        <title>Lucilia cuprina genome unlocks parasitic fly biology to underpin future interventions.</title>
        <authorList>
            <person name="Anstead C.A."/>
            <person name="Korhonen P.K."/>
            <person name="Young N.D."/>
            <person name="Hall R.S."/>
            <person name="Jex A.R."/>
            <person name="Murali S.C."/>
            <person name="Hughes D.S."/>
            <person name="Lee S.F."/>
            <person name="Perry T."/>
            <person name="Stroehlein A.J."/>
            <person name="Ansell B.R."/>
            <person name="Breugelmans B."/>
            <person name="Hofmann A."/>
            <person name="Qu J."/>
            <person name="Dugan S."/>
            <person name="Lee S.L."/>
            <person name="Chao H."/>
            <person name="Dinh H."/>
            <person name="Han Y."/>
            <person name="Doddapaneni H.V."/>
            <person name="Worley K.C."/>
            <person name="Muzny D.M."/>
            <person name="Ioannidis P."/>
            <person name="Waterhouse R.M."/>
            <person name="Zdobnov E.M."/>
            <person name="James P.J."/>
            <person name="Bagnall N.H."/>
            <person name="Kotze A.C."/>
            <person name="Gibbs R.A."/>
            <person name="Richards S."/>
            <person name="Batterham P."/>
            <person name="Gasser R.B."/>
        </authorList>
    </citation>
    <scope>NUCLEOTIDE SEQUENCE [LARGE SCALE GENOMIC DNA]</scope>
    <source>
        <strain evidence="2 3">LS</strain>
        <tissue evidence="2">Full body</tissue>
    </source>
</reference>
<name>A0A0L0C834_LUCCU</name>
<dbReference type="EMBL" id="JRES01000776">
    <property type="protein sequence ID" value="KNC28421.1"/>
    <property type="molecule type" value="Genomic_DNA"/>
</dbReference>
<keyword evidence="1" id="KW-0812">Transmembrane</keyword>
<organism evidence="2 3">
    <name type="scientific">Lucilia cuprina</name>
    <name type="common">Green bottle fly</name>
    <name type="synonym">Australian sheep blowfly</name>
    <dbReference type="NCBI Taxonomy" id="7375"/>
    <lineage>
        <taxon>Eukaryota</taxon>
        <taxon>Metazoa</taxon>
        <taxon>Ecdysozoa</taxon>
        <taxon>Arthropoda</taxon>
        <taxon>Hexapoda</taxon>
        <taxon>Insecta</taxon>
        <taxon>Pterygota</taxon>
        <taxon>Neoptera</taxon>
        <taxon>Endopterygota</taxon>
        <taxon>Diptera</taxon>
        <taxon>Brachycera</taxon>
        <taxon>Muscomorpha</taxon>
        <taxon>Oestroidea</taxon>
        <taxon>Calliphoridae</taxon>
        <taxon>Luciliinae</taxon>
        <taxon>Lucilia</taxon>
    </lineage>
</organism>
<dbReference type="AlphaFoldDB" id="A0A0L0C834"/>
<keyword evidence="3" id="KW-1185">Reference proteome</keyword>
<feature type="transmembrane region" description="Helical" evidence="1">
    <location>
        <begin position="45"/>
        <end position="64"/>
    </location>
</feature>
<comment type="caution">
    <text evidence="2">The sequence shown here is derived from an EMBL/GenBank/DDBJ whole genome shotgun (WGS) entry which is preliminary data.</text>
</comment>
<evidence type="ECO:0000313" key="3">
    <source>
        <dbReference type="Proteomes" id="UP000037069"/>
    </source>
</evidence>
<gene>
    <name evidence="2" type="ORF">FF38_00219</name>
</gene>
<protein>
    <submittedName>
        <fullName evidence="2">Uncharacterized protein</fullName>
    </submittedName>
</protein>
<keyword evidence="1" id="KW-0472">Membrane</keyword>
<accession>A0A0L0C834</accession>